<keyword evidence="4" id="KW-0106">Calcium</keyword>
<dbReference type="PANTHER" id="PTHR12166:SF8">
    <property type="entry name" value="CALCIUM-DEPENDENT SECRETION ACTIVATOR"/>
    <property type="match status" value="1"/>
</dbReference>
<dbReference type="GO" id="GO:0030659">
    <property type="term" value="C:cytoplasmic vesicle membrane"/>
    <property type="evidence" value="ECO:0007669"/>
    <property type="project" value="UniProtKB-SubCell"/>
</dbReference>
<dbReference type="InterPro" id="IPR010439">
    <property type="entry name" value="MUN_dom"/>
</dbReference>
<evidence type="ECO:0000259" key="9">
    <source>
        <dbReference type="PROSITE" id="PS50004"/>
    </source>
</evidence>
<dbReference type="PROSITE" id="PS50003">
    <property type="entry name" value="PH_DOMAIN"/>
    <property type="match status" value="1"/>
</dbReference>
<dbReference type="GO" id="GO:0015031">
    <property type="term" value="P:protein transport"/>
    <property type="evidence" value="ECO:0007669"/>
    <property type="project" value="UniProtKB-KW"/>
</dbReference>
<dbReference type="InterPro" id="IPR057457">
    <property type="entry name" value="CAPS_C2"/>
</dbReference>
<feature type="domain" description="C2" evidence="9">
    <location>
        <begin position="601"/>
        <end position="727"/>
    </location>
</feature>
<keyword evidence="6" id="KW-0968">Cytoplasmic vesicle</keyword>
<feature type="compositionally biased region" description="Polar residues" evidence="7">
    <location>
        <begin position="909"/>
        <end position="922"/>
    </location>
</feature>
<protein>
    <recommendedName>
        <fullName evidence="12">PH domain-containing protein</fullName>
    </recommendedName>
</protein>
<proteinExistence type="predicted"/>
<sequence length="1727" mass="196132">MLNTSSSEDDEYVSSAGNFEDEDQARRWLNYEGRNIDTIDLISKQQQMNTLLHTESLLPNDKINLKYMSNNQSPASGWKRLQYNQYTQRPPRLGDCAGKITESPRLGYPTNSELNSHDSVIPVTASTTTTTSSTATGTATQFSVSFESPLEACPLGTRLSPVGSSCWSSEQHISPDLTSLMSSSTNSVSAGISLSSGRQHALKSLLHRQPSAGTACSGGTLSTEPVQSASQSVRSAPLCASQLTRSKWSKQMTISRNINSHYFTPPPPPSLVVSDPEEEMHNKRLQLYVLAIRCIAYPLLTVNNSGQNRRYLRVTKDYLNILKERFQLYLRGELPISSDESFHAAVNEFTEAVLKSDRLLSMVKSGSCSMYDIREIFITHIEKQFQGVQPIEGLSKESVLSSWKIKFDQICRGGEGPCPEAMKLAVPQPEPVALSNEQLYELLMRTLSVEKYEHQVLYNACQLDSVDEQASQIKRELSERLLQIDRMYKERSFPKMVHKEMEMQYIEEEKLRVNGLMRRLDSIPVMKTHSTAVSTVHRRLRKHPIKSILANWHINDTRSSRSDHDTTGSTSDLWSRQLELGSSRSSLSLADDIHSLNESVPSSSMLTNHEIPKEAMQICSTIEILVHQVRNIHNLPRTKKLYCAVELDCTPDRKRTESVEVSKPVWNTTAEFQTSQPLPIVKVKVFKECSGPLTLDDKELGRVTINITWSSPRNPLWYKLQTTKHCHDPLELQISLCMQRPTNCKYGNYCWIQGRTTFKKWKRRYICIIQISQYTSMLAAYAEQKTQPSESIILDGFTVDYCEPRPDLINLATFGRNGKPDHHASTSSLTSLSRLRFSSLARIGSQRNVGSGPLGVLECDNTPRFFFKLVREGDTLIVASSAEIDRQNWIQALYRATGQTHKPTAPGAVSSTALTNDQGKGTAEVETSQMKTIEEYASTPVHTLDHLEYFALLQSLSLDYRLTDPFVSLGCLSPIQRHLLDEYCTRYGIRECQRHLAMLINLLNKIENGMTIDPDLIHISYALCANHVSGKAQHDQAVHTVLAVERDQFQVIKARLTTLLEKQITEFRYCFPFGRPEGALEKTISLLERVLTKETGEPVPTEVIRNAIRNCLRNAAVLNYERISEYVMIEVVTGPRIKGGKKENKKICEMFHLAELCIEVLKQNEQHHAESFAWFNDLFIEHTENFWYLFQMDLFELLDRLPEDCWEVFDLFQLLNNYLLSNANLSNGRFHQELANRFTPLVDRYIGLMSDSVEHALIDGFKNERWTPATKLNRNEGTKEFLHDNISQLQIKPDASTRTRHSLASFNKGDVGNINETRSLNIPVVHHPPPPAPPHHQHHPRQLDIDWNPSLLCTSEQSLNTKDKAKLSTASTTAITELFQYSSGNFNITNSQTCQTVIDLLWRLYKLKRFVQELNWPQANIADALDERVRVLCAQMLREAVKRTLIELESMVRKCSKTVDLILPLECYTMLNTISELRAHLFILCQPVKQGSLLNNTITTNTNNNNNNSSINNCDNSGWSYRSPIRNANQLHMETQEFFENVQRNMMVIIIDQFMTVLNGVLKKLTRFDENKLLSSILVLTKPTDEEGQAYGTFLHVNLQNLSENLIDEVSMLSMLETWYTRQMKAVYDWLIQRKSILLHPHQIKFLSVIVKKIFSAFELQGLSKNVLNTIVYQTVIQRIQVEETTQCVKKEASSSGSSSSSSRNKILTNLGEGLTAFTGSPIFHRS</sequence>
<evidence type="ECO:0000313" key="10">
    <source>
        <dbReference type="Proteomes" id="UP000050795"/>
    </source>
</evidence>
<evidence type="ECO:0000256" key="7">
    <source>
        <dbReference type="SAM" id="MobiDB-lite"/>
    </source>
</evidence>
<dbReference type="Gene3D" id="2.60.40.150">
    <property type="entry name" value="C2 domain"/>
    <property type="match status" value="1"/>
</dbReference>
<comment type="subcellular location">
    <subcellularLocation>
        <location evidence="1">Cytoplasmic vesicle membrane</location>
    </subcellularLocation>
</comment>
<keyword evidence="3" id="KW-0479">Metal-binding</keyword>
<keyword evidence="5" id="KW-0653">Protein transport</keyword>
<dbReference type="InterPro" id="IPR033227">
    <property type="entry name" value="CAPS"/>
</dbReference>
<dbReference type="PROSITE" id="PS50004">
    <property type="entry name" value="C2"/>
    <property type="match status" value="1"/>
</dbReference>
<feature type="region of interest" description="Disordered" evidence="7">
    <location>
        <begin position="901"/>
        <end position="922"/>
    </location>
</feature>
<dbReference type="InterPro" id="IPR001849">
    <property type="entry name" value="PH_domain"/>
</dbReference>
<dbReference type="SUPFAM" id="SSF50729">
    <property type="entry name" value="PH domain-like"/>
    <property type="match status" value="1"/>
</dbReference>
<dbReference type="GO" id="GO:0046872">
    <property type="term" value="F:metal ion binding"/>
    <property type="evidence" value="ECO:0007669"/>
    <property type="project" value="UniProtKB-KW"/>
</dbReference>
<dbReference type="Pfam" id="PF25341">
    <property type="entry name" value="C2_CAPS"/>
    <property type="match status" value="1"/>
</dbReference>
<dbReference type="WBParaSite" id="TREG1_77290.1">
    <property type="protein sequence ID" value="TREG1_77290.1"/>
    <property type="gene ID" value="TREG1_77290"/>
</dbReference>
<dbReference type="Proteomes" id="UP000050795">
    <property type="component" value="Unassembled WGS sequence"/>
</dbReference>
<evidence type="ECO:0000256" key="1">
    <source>
        <dbReference type="ARBA" id="ARBA00004156"/>
    </source>
</evidence>
<dbReference type="SUPFAM" id="SSF49562">
    <property type="entry name" value="C2 domain (Calcium/lipid-binding domain, CaLB)"/>
    <property type="match status" value="1"/>
</dbReference>
<dbReference type="SMART" id="SM01145">
    <property type="entry name" value="DUF1041"/>
    <property type="match status" value="1"/>
</dbReference>
<evidence type="ECO:0000313" key="11">
    <source>
        <dbReference type="WBParaSite" id="TREG1_77290.1"/>
    </source>
</evidence>
<evidence type="ECO:0000256" key="6">
    <source>
        <dbReference type="ARBA" id="ARBA00023329"/>
    </source>
</evidence>
<accession>A0AA85KH21</accession>
<evidence type="ECO:0000256" key="5">
    <source>
        <dbReference type="ARBA" id="ARBA00022927"/>
    </source>
</evidence>
<dbReference type="InterPro" id="IPR035892">
    <property type="entry name" value="C2_domain_sf"/>
</dbReference>
<evidence type="ECO:0000256" key="2">
    <source>
        <dbReference type="ARBA" id="ARBA00022483"/>
    </source>
</evidence>
<evidence type="ECO:0008006" key="12">
    <source>
        <dbReference type="Google" id="ProtNLM"/>
    </source>
</evidence>
<reference evidence="10" key="1">
    <citation type="submission" date="2022-06" db="EMBL/GenBank/DDBJ databases">
        <authorList>
            <person name="Berger JAMES D."/>
            <person name="Berger JAMES D."/>
        </authorList>
    </citation>
    <scope>NUCLEOTIDE SEQUENCE [LARGE SCALE GENOMIC DNA]</scope>
</reference>
<name>A0AA85KH21_TRIRE</name>
<dbReference type="Gene3D" id="2.30.29.30">
    <property type="entry name" value="Pleckstrin-homology domain (PH domain)/Phosphotyrosine-binding domain (PTB)"/>
    <property type="match status" value="1"/>
</dbReference>
<reference evidence="11" key="2">
    <citation type="submission" date="2023-11" db="UniProtKB">
        <authorList>
            <consortium name="WormBaseParasite"/>
        </authorList>
    </citation>
    <scope>IDENTIFICATION</scope>
</reference>
<organism evidence="10 11">
    <name type="scientific">Trichobilharzia regenti</name>
    <name type="common">Nasal bird schistosome</name>
    <dbReference type="NCBI Taxonomy" id="157069"/>
    <lineage>
        <taxon>Eukaryota</taxon>
        <taxon>Metazoa</taxon>
        <taxon>Spiralia</taxon>
        <taxon>Lophotrochozoa</taxon>
        <taxon>Platyhelminthes</taxon>
        <taxon>Trematoda</taxon>
        <taxon>Digenea</taxon>
        <taxon>Strigeidida</taxon>
        <taxon>Schistosomatoidea</taxon>
        <taxon>Schistosomatidae</taxon>
        <taxon>Trichobilharzia</taxon>
    </lineage>
</organism>
<evidence type="ECO:0000256" key="4">
    <source>
        <dbReference type="ARBA" id="ARBA00022837"/>
    </source>
</evidence>
<dbReference type="PANTHER" id="PTHR12166">
    <property type="entry name" value="CALCIUM-DEPENDENT SECRETION ACTIVATOR"/>
    <property type="match status" value="1"/>
</dbReference>
<dbReference type="GO" id="GO:1990504">
    <property type="term" value="P:dense core granule exocytosis"/>
    <property type="evidence" value="ECO:0007669"/>
    <property type="project" value="InterPro"/>
</dbReference>
<dbReference type="InterPro" id="IPR011993">
    <property type="entry name" value="PH-like_dom_sf"/>
</dbReference>
<feature type="domain" description="PH" evidence="8">
    <location>
        <begin position="743"/>
        <end position="898"/>
    </location>
</feature>
<dbReference type="InterPro" id="IPR000008">
    <property type="entry name" value="C2_dom"/>
</dbReference>
<keyword evidence="10" id="KW-1185">Reference proteome</keyword>
<evidence type="ECO:0000259" key="8">
    <source>
        <dbReference type="PROSITE" id="PS50003"/>
    </source>
</evidence>
<dbReference type="GO" id="GO:0098793">
    <property type="term" value="C:presynapse"/>
    <property type="evidence" value="ECO:0007669"/>
    <property type="project" value="GOC"/>
</dbReference>
<keyword evidence="2" id="KW-0268">Exocytosis</keyword>
<dbReference type="GO" id="GO:0016079">
    <property type="term" value="P:synaptic vesicle exocytosis"/>
    <property type="evidence" value="ECO:0007669"/>
    <property type="project" value="InterPro"/>
</dbReference>
<keyword evidence="5" id="KW-0813">Transport</keyword>
<evidence type="ECO:0000256" key="3">
    <source>
        <dbReference type="ARBA" id="ARBA00022723"/>
    </source>
</evidence>
<dbReference type="Pfam" id="PF06292">
    <property type="entry name" value="MUN"/>
    <property type="match status" value="1"/>
</dbReference>